<keyword evidence="2" id="KW-1185">Reference proteome</keyword>
<comment type="caution">
    <text evidence="1">The sequence shown here is derived from an EMBL/GenBank/DDBJ whole genome shotgun (WGS) entry which is preliminary data.</text>
</comment>
<protein>
    <submittedName>
        <fullName evidence="1">Uncharacterized protein</fullName>
    </submittedName>
</protein>
<dbReference type="Proteomes" id="UP000827872">
    <property type="component" value="Linkage Group LG03"/>
</dbReference>
<organism evidence="1 2">
    <name type="scientific">Sphaerodactylus townsendi</name>
    <dbReference type="NCBI Taxonomy" id="933632"/>
    <lineage>
        <taxon>Eukaryota</taxon>
        <taxon>Metazoa</taxon>
        <taxon>Chordata</taxon>
        <taxon>Craniata</taxon>
        <taxon>Vertebrata</taxon>
        <taxon>Euteleostomi</taxon>
        <taxon>Lepidosauria</taxon>
        <taxon>Squamata</taxon>
        <taxon>Bifurcata</taxon>
        <taxon>Gekkota</taxon>
        <taxon>Sphaerodactylidae</taxon>
        <taxon>Sphaerodactylus</taxon>
    </lineage>
</organism>
<accession>A0ACB8EGJ4</accession>
<evidence type="ECO:0000313" key="1">
    <source>
        <dbReference type="EMBL" id="KAH7991801.1"/>
    </source>
</evidence>
<proteinExistence type="predicted"/>
<reference evidence="1" key="1">
    <citation type="submission" date="2021-08" db="EMBL/GenBank/DDBJ databases">
        <title>The first chromosome-level gecko genome reveals the dynamic sex chromosomes of Neotropical dwarf geckos (Sphaerodactylidae: Sphaerodactylus).</title>
        <authorList>
            <person name="Pinto B.J."/>
            <person name="Keating S.E."/>
            <person name="Gamble T."/>
        </authorList>
    </citation>
    <scope>NUCLEOTIDE SEQUENCE</scope>
    <source>
        <strain evidence="1">TG3544</strain>
    </source>
</reference>
<dbReference type="EMBL" id="CM037616">
    <property type="protein sequence ID" value="KAH7991801.1"/>
    <property type="molecule type" value="Genomic_DNA"/>
</dbReference>
<evidence type="ECO:0000313" key="2">
    <source>
        <dbReference type="Proteomes" id="UP000827872"/>
    </source>
</evidence>
<sequence>MKPSQRASEESKLETNTAGRLGEGAQWMFLVEGKRSAAPDPDLESVGTDNRPPLSFQFVLAHFLEAYWKNSLGGHVDLTCGPVEIVIQVFVPPVAELCPPRPNPWNPSRSSLRLE</sequence>
<name>A0ACB8EGJ4_9SAUR</name>
<gene>
    <name evidence="1" type="ORF">K3G42_012105</name>
</gene>